<dbReference type="RefSeq" id="WP_415864555.1">
    <property type="nucleotide sequence ID" value="NZ_CP134537.1"/>
</dbReference>
<accession>A0ABY9XP81</accession>
<evidence type="ECO:0000313" key="2">
    <source>
        <dbReference type="EMBL" id="WNH07668.1"/>
    </source>
</evidence>
<feature type="domain" description="HNH nuclease" evidence="1">
    <location>
        <begin position="19"/>
        <end position="81"/>
    </location>
</feature>
<sequence length="287" mass="33428">MGITVKTRKILWGRSGNRCAICKQELVLEKDPFNKTLNLGEECHIISGQPNGPRHETLSNFNYDSTENLMLLCCNHHTTIDEQIEKFSKPELIKIKLEHEKWVSSNLDSEFDQIKKELSKEESILSFIVGKHDKEMNIESSKQILHSAKSIEIAFDEVEKIKNQIIEFVQKVNEQAPQYNVITRDNNQKIVDVIFKINTMLVQFYQAYGNSASDSYLLFAIVDGLFDQNGHAVPFYEPKNRELVRLNFSHNDRGDFGWKNQEGKKEFYTSSEITEKWLENFFNRILK</sequence>
<evidence type="ECO:0000259" key="1">
    <source>
        <dbReference type="Pfam" id="PF13391"/>
    </source>
</evidence>
<gene>
    <name evidence="2" type="ORF">RHP51_10650</name>
</gene>
<organism evidence="2 3">
    <name type="scientific">Thalassobellus suaedae</name>
    <dbReference type="NCBI Taxonomy" id="3074124"/>
    <lineage>
        <taxon>Bacteria</taxon>
        <taxon>Pseudomonadati</taxon>
        <taxon>Bacteroidota</taxon>
        <taxon>Flavobacteriia</taxon>
        <taxon>Flavobacteriales</taxon>
        <taxon>Flavobacteriaceae</taxon>
        <taxon>Thalassobellus</taxon>
    </lineage>
</organism>
<evidence type="ECO:0000313" key="3">
    <source>
        <dbReference type="Proteomes" id="UP001302806"/>
    </source>
</evidence>
<protein>
    <recommendedName>
        <fullName evidence="1">HNH nuclease domain-containing protein</fullName>
    </recommendedName>
</protein>
<dbReference type="Proteomes" id="UP001302806">
    <property type="component" value="Chromosome"/>
</dbReference>
<proteinExistence type="predicted"/>
<reference evidence="2 3" key="1">
    <citation type="submission" date="2023-09" db="EMBL/GenBank/DDBJ databases">
        <title>Thalassobella suaedae gen. nov., sp. nov., a marine bacterium of the family Flavobacteriaceae isolated from a halophyte Suaeda japonica.</title>
        <authorList>
            <person name="Lee S.Y."/>
            <person name="Hwang C.Y."/>
        </authorList>
    </citation>
    <scope>NUCLEOTIDE SEQUENCE [LARGE SCALE GENOMIC DNA]</scope>
    <source>
        <strain evidence="2 3">HL-DH14</strain>
    </source>
</reference>
<dbReference type="Pfam" id="PF13391">
    <property type="entry name" value="HNH_2"/>
    <property type="match status" value="1"/>
</dbReference>
<name>A0ABY9XP81_9FLAO</name>
<dbReference type="EMBL" id="CP134537">
    <property type="protein sequence ID" value="WNH07668.1"/>
    <property type="molecule type" value="Genomic_DNA"/>
</dbReference>
<dbReference type="InterPro" id="IPR003615">
    <property type="entry name" value="HNH_nuc"/>
</dbReference>